<protein>
    <recommendedName>
        <fullName evidence="1">Ig-like domain-containing protein</fullName>
    </recommendedName>
</protein>
<evidence type="ECO:0000259" key="1">
    <source>
        <dbReference type="PROSITE" id="PS50835"/>
    </source>
</evidence>
<dbReference type="PROSITE" id="PS50835">
    <property type="entry name" value="IG_LIKE"/>
    <property type="match status" value="1"/>
</dbReference>
<comment type="caution">
    <text evidence="2">The sequence shown here is derived from an EMBL/GenBank/DDBJ whole genome shotgun (WGS) entry which is preliminary data.</text>
</comment>
<name>A0AAV9RPW2_9TELE</name>
<dbReference type="EMBL" id="JAHHUM010001515">
    <property type="protein sequence ID" value="KAK5610938.1"/>
    <property type="molecule type" value="Genomic_DNA"/>
</dbReference>
<accession>A0AAV9RPW2</accession>
<dbReference type="SUPFAM" id="SSF48726">
    <property type="entry name" value="Immunoglobulin"/>
    <property type="match status" value="1"/>
</dbReference>
<gene>
    <name evidence="2" type="ORF">CRENBAI_024190</name>
</gene>
<proteinExistence type="predicted"/>
<dbReference type="Proteomes" id="UP001311232">
    <property type="component" value="Unassembled WGS sequence"/>
</dbReference>
<keyword evidence="3" id="KW-1185">Reference proteome</keyword>
<organism evidence="2 3">
    <name type="scientific">Crenichthys baileyi</name>
    <name type="common">White River springfish</name>
    <dbReference type="NCBI Taxonomy" id="28760"/>
    <lineage>
        <taxon>Eukaryota</taxon>
        <taxon>Metazoa</taxon>
        <taxon>Chordata</taxon>
        <taxon>Craniata</taxon>
        <taxon>Vertebrata</taxon>
        <taxon>Euteleostomi</taxon>
        <taxon>Actinopterygii</taxon>
        <taxon>Neopterygii</taxon>
        <taxon>Teleostei</taxon>
        <taxon>Neoteleostei</taxon>
        <taxon>Acanthomorphata</taxon>
        <taxon>Ovalentaria</taxon>
        <taxon>Atherinomorphae</taxon>
        <taxon>Cyprinodontiformes</taxon>
        <taxon>Goodeidae</taxon>
        <taxon>Crenichthys</taxon>
    </lineage>
</organism>
<dbReference type="AlphaFoldDB" id="A0AAV9RPW2"/>
<evidence type="ECO:0000313" key="2">
    <source>
        <dbReference type="EMBL" id="KAK5610938.1"/>
    </source>
</evidence>
<reference evidence="2 3" key="1">
    <citation type="submission" date="2021-06" db="EMBL/GenBank/DDBJ databases">
        <authorList>
            <person name="Palmer J.M."/>
        </authorList>
    </citation>
    <scope>NUCLEOTIDE SEQUENCE [LARGE SCALE GENOMIC DNA]</scope>
    <source>
        <strain evidence="2 3">MEX-2019</strain>
        <tissue evidence="2">Muscle</tissue>
    </source>
</reference>
<dbReference type="InterPro" id="IPR007110">
    <property type="entry name" value="Ig-like_dom"/>
</dbReference>
<dbReference type="Gene3D" id="2.60.40.10">
    <property type="entry name" value="Immunoglobulins"/>
    <property type="match status" value="1"/>
</dbReference>
<sequence>MELKYGPASSFRTGFTSADPIQQQTGFWEQSFSLCGGFWYHIFVLEARLYVTDEQVVKPVVSVYPAASRANLEGKSSLLCLASDMFSPLVQISWKGQKKDR</sequence>
<feature type="domain" description="Ig-like" evidence="1">
    <location>
        <begin position="59"/>
        <end position="101"/>
    </location>
</feature>
<evidence type="ECO:0000313" key="3">
    <source>
        <dbReference type="Proteomes" id="UP001311232"/>
    </source>
</evidence>
<dbReference type="InterPro" id="IPR036179">
    <property type="entry name" value="Ig-like_dom_sf"/>
</dbReference>
<dbReference type="InterPro" id="IPR013783">
    <property type="entry name" value="Ig-like_fold"/>
</dbReference>